<evidence type="ECO:0000313" key="3">
    <source>
        <dbReference type="EMBL" id="NHO38738.1"/>
    </source>
</evidence>
<dbReference type="Gene3D" id="3.90.1200.10">
    <property type="match status" value="1"/>
</dbReference>
<dbReference type="SUPFAM" id="SSF56112">
    <property type="entry name" value="Protein kinase-like (PK-like)"/>
    <property type="match status" value="1"/>
</dbReference>
<dbReference type="Proteomes" id="UP000657200">
    <property type="component" value="Unassembled WGS sequence"/>
</dbReference>
<dbReference type="RefSeq" id="WP_059023283.1">
    <property type="nucleotide sequence ID" value="NZ_LN609302.1"/>
</dbReference>
<dbReference type="InterPro" id="IPR011009">
    <property type="entry name" value="Kinase-like_dom_sf"/>
</dbReference>
<dbReference type="InterPro" id="IPR002575">
    <property type="entry name" value="Aminoglycoside_PTrfase"/>
</dbReference>
<dbReference type="EMBL" id="WOTE01000001">
    <property type="protein sequence ID" value="NHO38738.1"/>
    <property type="molecule type" value="Genomic_DNA"/>
</dbReference>
<dbReference type="InterPro" id="IPR050249">
    <property type="entry name" value="Pseudomonas-type_ThrB"/>
</dbReference>
<evidence type="ECO:0000313" key="4">
    <source>
        <dbReference type="Proteomes" id="UP000657200"/>
    </source>
</evidence>
<comment type="similarity">
    <text evidence="1">Belongs to the pseudomonas-type ThrB family.</text>
</comment>
<protein>
    <submittedName>
        <fullName evidence="3">Phosphotransferase</fullName>
    </submittedName>
</protein>
<comment type="caution">
    <text evidence="3">The sequence shown here is derived from an EMBL/GenBank/DDBJ whole genome shotgun (WGS) entry which is preliminary data.</text>
</comment>
<dbReference type="PANTHER" id="PTHR21064">
    <property type="entry name" value="AMINOGLYCOSIDE PHOSPHOTRANSFERASE DOMAIN-CONTAINING PROTEIN-RELATED"/>
    <property type="match status" value="1"/>
</dbReference>
<feature type="domain" description="Aminoglycoside phosphotransferase" evidence="2">
    <location>
        <begin position="57"/>
        <end position="305"/>
    </location>
</feature>
<accession>A0ABX0KJC6</accession>
<dbReference type="PANTHER" id="PTHR21064:SF6">
    <property type="entry name" value="AMINOGLYCOSIDE PHOSPHOTRANSFERASE DOMAIN-CONTAINING PROTEIN"/>
    <property type="match status" value="1"/>
</dbReference>
<name>A0ABX0KJC6_9PROT</name>
<proteinExistence type="inferred from homology"/>
<evidence type="ECO:0000259" key="2">
    <source>
        <dbReference type="Pfam" id="PF01636"/>
    </source>
</evidence>
<keyword evidence="4" id="KW-1185">Reference proteome</keyword>
<reference evidence="3 4" key="1">
    <citation type="journal article" date="2020" name="Int. J. Syst. Evol. Microbiol.">
        <title>Novel acetic acid bacteria from cider fermentations: Acetobacter conturbans sp. nov. and Acetobacter fallax sp. nov.</title>
        <authorList>
            <person name="Sombolestani A.S."/>
            <person name="Cleenwerck I."/>
            <person name="Cnockaert M."/>
            <person name="Borremans W."/>
            <person name="Wieme A.D."/>
            <person name="De Vuyst L."/>
            <person name="Vandamme P."/>
        </authorList>
    </citation>
    <scope>NUCLEOTIDE SEQUENCE [LARGE SCALE GENOMIC DNA]</scope>
    <source>
        <strain evidence="3 4">LMG 23848</strain>
    </source>
</reference>
<sequence length="390" mass="43673">MSTGPVAQFGVLGVQGKRDWPCLTLEESTEVLEFFQGIARPCHVAWHSMRPFSAVARVQLEGQGECLLKRHHVTLRSVKSLENEHNFVKYLYHRDLAVSPPLRTHDGHTALQMGDWTYEVFLPAKGADFYRDVMSWRPYFSSQQAYGAGKALGALHLAAADYAGPARCEEEPAPLVSGMQAIGQPELIPALRQWVARQPYMLPALVNRAWERDVQDVLVPFHQALQPLLPHIVPAWGHGDWHGSNLLWNMDSVCSILDFGMADRTCAPFDLAVALERAVVDWLALPVVGGIAWEQAEAFLAGYQSVRQLSDVECRQVVAFLPLVHVEFALSEVGYYATLVKDPASAEVAYTDYLLGHGRWFAYGEGKMLLDKLPAMLRRTRRGWSQHDDT</sequence>
<organism evidence="3 4">
    <name type="scientific">Acetobacter ghanensis</name>
    <dbReference type="NCBI Taxonomy" id="431306"/>
    <lineage>
        <taxon>Bacteria</taxon>
        <taxon>Pseudomonadati</taxon>
        <taxon>Pseudomonadota</taxon>
        <taxon>Alphaproteobacteria</taxon>
        <taxon>Acetobacterales</taxon>
        <taxon>Acetobacteraceae</taxon>
        <taxon>Acetobacter</taxon>
    </lineage>
</organism>
<dbReference type="Pfam" id="PF01636">
    <property type="entry name" value="APH"/>
    <property type="match status" value="1"/>
</dbReference>
<gene>
    <name evidence="3" type="ORF">GOB80_03390</name>
</gene>
<evidence type="ECO:0000256" key="1">
    <source>
        <dbReference type="ARBA" id="ARBA00038240"/>
    </source>
</evidence>